<evidence type="ECO:0000313" key="2">
    <source>
        <dbReference type="EMBL" id="EDM73892.1"/>
    </source>
</evidence>
<gene>
    <name evidence="2" type="ORF">PPSIR1_00767</name>
</gene>
<organism evidence="2 3">
    <name type="scientific">Plesiocystis pacifica SIR-1</name>
    <dbReference type="NCBI Taxonomy" id="391625"/>
    <lineage>
        <taxon>Bacteria</taxon>
        <taxon>Pseudomonadati</taxon>
        <taxon>Myxococcota</taxon>
        <taxon>Polyangia</taxon>
        <taxon>Nannocystales</taxon>
        <taxon>Nannocystaceae</taxon>
        <taxon>Plesiocystis</taxon>
    </lineage>
</organism>
<dbReference type="AlphaFoldDB" id="A6GJR5"/>
<name>A6GJR5_9BACT</name>
<comment type="caution">
    <text evidence="2">The sequence shown here is derived from an EMBL/GenBank/DDBJ whole genome shotgun (WGS) entry which is preliminary data.</text>
</comment>
<keyword evidence="3" id="KW-1185">Reference proteome</keyword>
<protein>
    <submittedName>
        <fullName evidence="2">Uncharacterized protein</fullName>
    </submittedName>
</protein>
<dbReference type="EMBL" id="ABCS01000165">
    <property type="protein sequence ID" value="EDM73892.1"/>
    <property type="molecule type" value="Genomic_DNA"/>
</dbReference>
<dbReference type="Proteomes" id="UP000005801">
    <property type="component" value="Unassembled WGS sequence"/>
</dbReference>
<evidence type="ECO:0000313" key="3">
    <source>
        <dbReference type="Proteomes" id="UP000005801"/>
    </source>
</evidence>
<evidence type="ECO:0000256" key="1">
    <source>
        <dbReference type="SAM" id="MobiDB-lite"/>
    </source>
</evidence>
<reference evidence="2 3" key="1">
    <citation type="submission" date="2007-06" db="EMBL/GenBank/DDBJ databases">
        <authorList>
            <person name="Shimkets L."/>
            <person name="Ferriera S."/>
            <person name="Johnson J."/>
            <person name="Kravitz S."/>
            <person name="Beeson K."/>
            <person name="Sutton G."/>
            <person name="Rogers Y.-H."/>
            <person name="Friedman R."/>
            <person name="Frazier M."/>
            <person name="Venter J.C."/>
        </authorList>
    </citation>
    <scope>NUCLEOTIDE SEQUENCE [LARGE SCALE GENOMIC DNA]</scope>
    <source>
        <strain evidence="2 3">SIR-1</strain>
    </source>
</reference>
<feature type="region of interest" description="Disordered" evidence="1">
    <location>
        <begin position="1"/>
        <end position="21"/>
    </location>
</feature>
<proteinExistence type="predicted"/>
<dbReference type="STRING" id="391625.PPSIR1_00767"/>
<sequence>MTVPQLEHLTDATSGVTGGKLAPHCVHRSASAMIRLRAIILDAAHGSSQAALPDPSHG</sequence>
<accession>A6GJR5</accession>